<organism evidence="1 2">
    <name type="scientific">Gigaspora rosea</name>
    <dbReference type="NCBI Taxonomy" id="44941"/>
    <lineage>
        <taxon>Eukaryota</taxon>
        <taxon>Fungi</taxon>
        <taxon>Fungi incertae sedis</taxon>
        <taxon>Mucoromycota</taxon>
        <taxon>Glomeromycotina</taxon>
        <taxon>Glomeromycetes</taxon>
        <taxon>Diversisporales</taxon>
        <taxon>Gigasporaceae</taxon>
        <taxon>Gigaspora</taxon>
    </lineage>
</organism>
<keyword evidence="2" id="KW-1185">Reference proteome</keyword>
<dbReference type="OrthoDB" id="2424110at2759"/>
<protein>
    <submittedName>
        <fullName evidence="1">Uncharacterized protein</fullName>
    </submittedName>
</protein>
<dbReference type="AlphaFoldDB" id="A0A397UBW0"/>
<comment type="caution">
    <text evidence="1">The sequence shown here is derived from an EMBL/GenBank/DDBJ whole genome shotgun (WGS) entry which is preliminary data.</text>
</comment>
<dbReference type="Proteomes" id="UP000266673">
    <property type="component" value="Unassembled WGS sequence"/>
</dbReference>
<name>A0A397UBW0_9GLOM</name>
<evidence type="ECO:0000313" key="2">
    <source>
        <dbReference type="Proteomes" id="UP000266673"/>
    </source>
</evidence>
<gene>
    <name evidence="1" type="ORF">C2G38_2221999</name>
</gene>
<accession>A0A397UBW0</accession>
<dbReference type="EMBL" id="QKWP01002151">
    <property type="protein sequence ID" value="RIB04586.1"/>
    <property type="molecule type" value="Genomic_DNA"/>
</dbReference>
<evidence type="ECO:0000313" key="1">
    <source>
        <dbReference type="EMBL" id="RIB04586.1"/>
    </source>
</evidence>
<reference evidence="1" key="1">
    <citation type="submission" date="2018-06" db="EMBL/GenBank/DDBJ databases">
        <title>Comparative genomics reveals the genomic features of Rhizophagus irregularis, R. cerebriforme, R. diaphanum and Gigaspora rosea, and their symbiotic lifestyle signature.</title>
        <authorList>
            <person name="Morin E."/>
            <person name="San Clemente H."/>
            <person name="Chen E.C.H."/>
            <person name="De La Providencia I."/>
            <person name="Hainaut M."/>
            <person name="Kuo A."/>
            <person name="Kohler A."/>
            <person name="Murat C."/>
            <person name="Tang N."/>
            <person name="Roy S."/>
            <person name="Loubradou J."/>
            <person name="Henrissat B."/>
            <person name="Grigoriev I.V."/>
            <person name="Corradi N."/>
            <person name="Roux C."/>
            <person name="Martin F.M."/>
        </authorList>
    </citation>
    <scope>NUCLEOTIDE SEQUENCE [LARGE SCALE GENOMIC DNA]</scope>
    <source>
        <strain evidence="1">DAOM 194757</strain>
    </source>
</reference>
<sequence>MSPIRTLYSEFTDAKNFQGRKYKLDSSRGHELESQSNELLLELNFSLINKKLNRYINDKNQNDLIKKQNKEEIKELKSKNTSLTEYKSKYYSKLEEANSFQSRIKSLEEELSLTQKYSSKKDSEIMTLKAELALKNDGFERLKLDTISAELAWPKSVITEGNEKNKLNKSLTKYFVPKKIDDKIQPSSKISLEKMKLFLMDMDEANKHVASCCQSYPASPTWLFRMIVIGKSGSVCGYYSDEQKWAFIRYMYDIISKDLKAPYYENIRFSYISPEKVPSVKAFSPERKMGISKYLISYEDISKIIRRYTDDIKNASMVINSYLRKSEFIVFDLDRAEDDLLAIRLRFDTLLDLQKEIEL</sequence>
<proteinExistence type="predicted"/>